<keyword evidence="1" id="KW-0812">Transmembrane</keyword>
<dbReference type="EMBL" id="OENF01000042">
    <property type="protein sequence ID" value="SOS76006.1"/>
    <property type="molecule type" value="Genomic_DNA"/>
</dbReference>
<dbReference type="Pfam" id="PF14093">
    <property type="entry name" value="DUF4271"/>
    <property type="match status" value="1"/>
</dbReference>
<dbReference type="Proteomes" id="UP000234211">
    <property type="component" value="Unassembled WGS sequence"/>
</dbReference>
<protein>
    <recommendedName>
        <fullName evidence="4">DUF4271 domain-containing protein</fullName>
    </recommendedName>
</protein>
<evidence type="ECO:0000256" key="1">
    <source>
        <dbReference type="SAM" id="Phobius"/>
    </source>
</evidence>
<feature type="transmembrane region" description="Helical" evidence="1">
    <location>
        <begin position="159"/>
        <end position="178"/>
    </location>
</feature>
<keyword evidence="3" id="KW-1185">Reference proteome</keyword>
<evidence type="ECO:0000313" key="2">
    <source>
        <dbReference type="EMBL" id="SOS76006.1"/>
    </source>
</evidence>
<feature type="transmembrane region" description="Helical" evidence="1">
    <location>
        <begin position="95"/>
        <end position="116"/>
    </location>
</feature>
<feature type="transmembrane region" description="Helical" evidence="1">
    <location>
        <begin position="190"/>
        <end position="209"/>
    </location>
</feature>
<sequence>MQAIERIIPDNNWITLVFIVAIILLAILKLIKPKKLRGYAYAFFTTGFIKNKITDSASFLTPFYGFLFLFSTIILSLFLFLILMPSIYADTFFNYLMLLCFVSVYFIVRFFIDVILAKIMQSSEDLQYFSATKIGYLNSLSLWLFPVLIVYQYGFTNRLFLVSFFGILFIFRAFLILINNKKIVIHKLFYFILYFCTLEIAPLLIVYKITTT</sequence>
<gene>
    <name evidence="2" type="ORF">TNO020_70316</name>
</gene>
<dbReference type="InterPro" id="IPR025367">
    <property type="entry name" value="DUF4271"/>
</dbReference>
<reference evidence="3" key="1">
    <citation type="submission" date="2017-11" db="EMBL/GenBank/DDBJ databases">
        <authorList>
            <person name="Duchaud E."/>
        </authorList>
    </citation>
    <scope>NUCLEOTIDE SEQUENCE [LARGE SCALE GENOMIC DNA]</scope>
    <source>
        <strain evidence="3">Tenacibaculum sp. TNO020</strain>
    </source>
</reference>
<dbReference type="OrthoDB" id="1438590at2"/>
<feature type="transmembrane region" description="Helical" evidence="1">
    <location>
        <begin position="59"/>
        <end position="83"/>
    </location>
</feature>
<keyword evidence="1" id="KW-0472">Membrane</keyword>
<feature type="transmembrane region" description="Helical" evidence="1">
    <location>
        <begin position="12"/>
        <end position="31"/>
    </location>
</feature>
<organism evidence="2 3">
    <name type="scientific">Tenacibaculum piscium</name>
    <dbReference type="NCBI Taxonomy" id="1458515"/>
    <lineage>
        <taxon>Bacteria</taxon>
        <taxon>Pseudomonadati</taxon>
        <taxon>Bacteroidota</taxon>
        <taxon>Flavobacteriia</taxon>
        <taxon>Flavobacteriales</taxon>
        <taxon>Flavobacteriaceae</taxon>
        <taxon>Tenacibaculum</taxon>
    </lineage>
</organism>
<dbReference type="AlphaFoldDB" id="A0A2H1YKH0"/>
<proteinExistence type="predicted"/>
<feature type="transmembrane region" description="Helical" evidence="1">
    <location>
        <begin position="136"/>
        <end position="153"/>
    </location>
</feature>
<dbReference type="RefSeq" id="WP_159459609.1">
    <property type="nucleotide sequence ID" value="NZ_JAJGWS010000004.1"/>
</dbReference>
<accession>A0A2H1YKH0</accession>
<evidence type="ECO:0008006" key="4">
    <source>
        <dbReference type="Google" id="ProtNLM"/>
    </source>
</evidence>
<keyword evidence="1" id="KW-1133">Transmembrane helix</keyword>
<name>A0A2H1YKH0_9FLAO</name>
<evidence type="ECO:0000313" key="3">
    <source>
        <dbReference type="Proteomes" id="UP000234211"/>
    </source>
</evidence>